<dbReference type="Proteomes" id="UP001174934">
    <property type="component" value="Unassembled WGS sequence"/>
</dbReference>
<reference evidence="4" key="1">
    <citation type="submission" date="2023-06" db="EMBL/GenBank/DDBJ databases">
        <title>Genome-scale phylogeny and comparative genomics of the fungal order Sordariales.</title>
        <authorList>
            <consortium name="Lawrence Berkeley National Laboratory"/>
            <person name="Hensen N."/>
            <person name="Bonometti L."/>
            <person name="Westerberg I."/>
            <person name="Brannstrom I.O."/>
            <person name="Guillou S."/>
            <person name="Cros-Aarteil S."/>
            <person name="Calhoun S."/>
            <person name="Haridas S."/>
            <person name="Kuo A."/>
            <person name="Mondo S."/>
            <person name="Pangilinan J."/>
            <person name="Riley R."/>
            <person name="LaButti K."/>
            <person name="Andreopoulos B."/>
            <person name="Lipzen A."/>
            <person name="Chen C."/>
            <person name="Yanf M."/>
            <person name="Daum C."/>
            <person name="Ng V."/>
            <person name="Clum A."/>
            <person name="Steindorff A."/>
            <person name="Ohm R."/>
            <person name="Martin F."/>
            <person name="Silar P."/>
            <person name="Natvig D."/>
            <person name="Lalanne C."/>
            <person name="Gautier V."/>
            <person name="Ament-velasquez S.L."/>
            <person name="Kruys A."/>
            <person name="Hutchinson M.I."/>
            <person name="Powell A.J."/>
            <person name="Barry K."/>
            <person name="Miller A.N."/>
            <person name="Grigoriev I.V."/>
            <person name="Debuchy R."/>
            <person name="Gladieux P."/>
            <person name="Thoren M.H."/>
            <person name="Johannesson H."/>
        </authorList>
    </citation>
    <scope>NUCLEOTIDE SEQUENCE</scope>
    <source>
        <strain evidence="4">SMH3391-2</strain>
    </source>
</reference>
<name>A0AA39WGG9_9PEZI</name>
<dbReference type="SUPFAM" id="SSF51735">
    <property type="entry name" value="NAD(P)-binding Rossmann-fold domains"/>
    <property type="match status" value="1"/>
</dbReference>
<dbReference type="PRINTS" id="PR00081">
    <property type="entry name" value="GDHRDH"/>
</dbReference>
<gene>
    <name evidence="4" type="ORF">B0T17DRAFT_510786</name>
</gene>
<keyword evidence="2" id="KW-0521">NADP</keyword>
<dbReference type="AlphaFoldDB" id="A0AA39WGG9"/>
<proteinExistence type="inferred from homology"/>
<keyword evidence="3" id="KW-0560">Oxidoreductase</keyword>
<accession>A0AA39WGG9</accession>
<dbReference type="InterPro" id="IPR002347">
    <property type="entry name" value="SDR_fam"/>
</dbReference>
<dbReference type="Pfam" id="PF00106">
    <property type="entry name" value="adh_short"/>
    <property type="match status" value="1"/>
</dbReference>
<keyword evidence="5" id="KW-1185">Reference proteome</keyword>
<dbReference type="EMBL" id="JAULSR010000007">
    <property type="protein sequence ID" value="KAK0614966.1"/>
    <property type="molecule type" value="Genomic_DNA"/>
</dbReference>
<dbReference type="Gene3D" id="3.40.50.720">
    <property type="entry name" value="NAD(P)-binding Rossmann-like Domain"/>
    <property type="match status" value="1"/>
</dbReference>
<comment type="caution">
    <text evidence="4">The sequence shown here is derived from an EMBL/GenBank/DDBJ whole genome shotgun (WGS) entry which is preliminary data.</text>
</comment>
<protein>
    <submittedName>
        <fullName evidence="4">Short-chain dehydrogenase</fullName>
    </submittedName>
</protein>
<evidence type="ECO:0000313" key="4">
    <source>
        <dbReference type="EMBL" id="KAK0614966.1"/>
    </source>
</evidence>
<organism evidence="4 5">
    <name type="scientific">Bombardia bombarda</name>
    <dbReference type="NCBI Taxonomy" id="252184"/>
    <lineage>
        <taxon>Eukaryota</taxon>
        <taxon>Fungi</taxon>
        <taxon>Dikarya</taxon>
        <taxon>Ascomycota</taxon>
        <taxon>Pezizomycotina</taxon>
        <taxon>Sordariomycetes</taxon>
        <taxon>Sordariomycetidae</taxon>
        <taxon>Sordariales</taxon>
        <taxon>Lasiosphaeriaceae</taxon>
        <taxon>Bombardia</taxon>
    </lineage>
</organism>
<evidence type="ECO:0000256" key="3">
    <source>
        <dbReference type="ARBA" id="ARBA00023002"/>
    </source>
</evidence>
<evidence type="ECO:0000256" key="2">
    <source>
        <dbReference type="ARBA" id="ARBA00022857"/>
    </source>
</evidence>
<dbReference type="InterPro" id="IPR036291">
    <property type="entry name" value="NAD(P)-bd_dom_sf"/>
</dbReference>
<evidence type="ECO:0000256" key="1">
    <source>
        <dbReference type="ARBA" id="ARBA00006484"/>
    </source>
</evidence>
<dbReference type="GO" id="GO:0016491">
    <property type="term" value="F:oxidoreductase activity"/>
    <property type="evidence" value="ECO:0007669"/>
    <property type="project" value="UniProtKB-KW"/>
</dbReference>
<evidence type="ECO:0000313" key="5">
    <source>
        <dbReference type="Proteomes" id="UP001174934"/>
    </source>
</evidence>
<comment type="similarity">
    <text evidence="1">Belongs to the short-chain dehydrogenases/reductases (SDR) family.</text>
</comment>
<sequence length="333" mass="36298">MFRAQLSQFFPPKPAFTEADVPSQDAKVFIVTGGSSGIGLELSKILYQKDGRVYIAGRSESKVRQAIQEIRDVTPASLGSLEYLHLDLADLSTIKRAVDDFKARESRLHVLWNNAGVSQPPLGSVSEQGIELQLATNCLGPFLFTYLLLPLLKSTAAAEATKDSSSVRVIWTASQMIELSAPKEGIVMSELRTPTKDTTRNYVNSKTGNLFLATELARRQQPHEPVIISASLNPGAASTSLFRHTPMMRYLAWPLLHSAKLAALTQLYAGLSGDITIEKNGCYLVPWGRIAGASGNAGLRKDLVDATKAVEDGGTGKAAEFWDWCVDNIKEFQ</sequence>
<dbReference type="PANTHER" id="PTHR24320">
    <property type="entry name" value="RETINOL DEHYDROGENASE"/>
    <property type="match status" value="1"/>
</dbReference>
<dbReference type="PANTHER" id="PTHR24320:SF236">
    <property type="entry name" value="SHORT-CHAIN DEHYDROGENASE-RELATED"/>
    <property type="match status" value="1"/>
</dbReference>